<keyword evidence="3" id="KW-1185">Reference proteome</keyword>
<evidence type="ECO:0000256" key="1">
    <source>
        <dbReference type="SAM" id="MobiDB-lite"/>
    </source>
</evidence>
<evidence type="ECO:0000313" key="3">
    <source>
        <dbReference type="Proteomes" id="UP000188268"/>
    </source>
</evidence>
<dbReference type="AlphaFoldDB" id="A0A1R3H5L6"/>
<proteinExistence type="predicted"/>
<evidence type="ECO:0000313" key="2">
    <source>
        <dbReference type="EMBL" id="OMO65658.1"/>
    </source>
</evidence>
<name>A0A1R3H5L6_COCAP</name>
<dbReference type="Proteomes" id="UP000188268">
    <property type="component" value="Unassembled WGS sequence"/>
</dbReference>
<comment type="caution">
    <text evidence="2">The sequence shown here is derived from an EMBL/GenBank/DDBJ whole genome shotgun (WGS) entry which is preliminary data.</text>
</comment>
<gene>
    <name evidence="2" type="ORF">CCACVL1_21448</name>
</gene>
<feature type="compositionally biased region" description="Basic and acidic residues" evidence="1">
    <location>
        <begin position="219"/>
        <end position="238"/>
    </location>
</feature>
<sequence>MSDQIMQENLPSTAVDVQTPAPTVNSASHPDADDIVIASLSHQFEQIEDVDLNCLKCGARHYVVRWIGDWRQGHHAASVSFFHYGKPRFIGMTKDGDLNYLFICRCGGEISYTSPKPKLILDASDLPFPTIIPVPTDSREREYEFLYCLLCDTSHAIVRFKDGTHDPCSFFQYGNPRFLGQVIKTKKLLYLFSCTCGEDLYYASPPPPTQEATSPEAKASQHEADSGGERKADCNANC</sequence>
<accession>A0A1R3H5L6</accession>
<reference evidence="2 3" key="1">
    <citation type="submission" date="2013-09" db="EMBL/GenBank/DDBJ databases">
        <title>Corchorus capsularis genome sequencing.</title>
        <authorList>
            <person name="Alam M."/>
            <person name="Haque M.S."/>
            <person name="Islam M.S."/>
            <person name="Emdad E.M."/>
            <person name="Islam M.M."/>
            <person name="Ahmed B."/>
            <person name="Halim A."/>
            <person name="Hossen Q.M.M."/>
            <person name="Hossain M.Z."/>
            <person name="Ahmed R."/>
            <person name="Khan M.M."/>
            <person name="Islam R."/>
            <person name="Rashid M.M."/>
            <person name="Khan S.A."/>
            <person name="Rahman M.S."/>
            <person name="Alam M."/>
        </authorList>
    </citation>
    <scope>NUCLEOTIDE SEQUENCE [LARGE SCALE GENOMIC DNA]</scope>
    <source>
        <strain evidence="3">cv. CVL-1</strain>
        <tissue evidence="2">Whole seedling</tissue>
    </source>
</reference>
<organism evidence="2 3">
    <name type="scientific">Corchorus capsularis</name>
    <name type="common">Jute</name>
    <dbReference type="NCBI Taxonomy" id="210143"/>
    <lineage>
        <taxon>Eukaryota</taxon>
        <taxon>Viridiplantae</taxon>
        <taxon>Streptophyta</taxon>
        <taxon>Embryophyta</taxon>
        <taxon>Tracheophyta</taxon>
        <taxon>Spermatophyta</taxon>
        <taxon>Magnoliopsida</taxon>
        <taxon>eudicotyledons</taxon>
        <taxon>Gunneridae</taxon>
        <taxon>Pentapetalae</taxon>
        <taxon>rosids</taxon>
        <taxon>malvids</taxon>
        <taxon>Malvales</taxon>
        <taxon>Malvaceae</taxon>
        <taxon>Grewioideae</taxon>
        <taxon>Apeibeae</taxon>
        <taxon>Corchorus</taxon>
    </lineage>
</organism>
<dbReference type="EMBL" id="AWWV01012609">
    <property type="protein sequence ID" value="OMO65658.1"/>
    <property type="molecule type" value="Genomic_DNA"/>
</dbReference>
<dbReference type="Gramene" id="OMO65658">
    <property type="protein sequence ID" value="OMO65658"/>
    <property type="gene ID" value="CCACVL1_21448"/>
</dbReference>
<protein>
    <submittedName>
        <fullName evidence="2">Uncharacterized protein</fullName>
    </submittedName>
</protein>
<feature type="region of interest" description="Disordered" evidence="1">
    <location>
        <begin position="205"/>
        <end position="238"/>
    </location>
</feature>